<gene>
    <name evidence="1" type="ORF">A2482_01755</name>
</gene>
<comment type="caution">
    <text evidence="1">The sequence shown here is derived from an EMBL/GenBank/DDBJ whole genome shotgun (WGS) entry which is preliminary data.</text>
</comment>
<accession>A0A1F5TH99</accession>
<protein>
    <submittedName>
        <fullName evidence="1">Uncharacterized protein</fullName>
    </submittedName>
</protein>
<dbReference type="Proteomes" id="UP000178656">
    <property type="component" value="Unassembled WGS sequence"/>
</dbReference>
<reference evidence="1 2" key="1">
    <citation type="journal article" date="2016" name="Nat. Commun.">
        <title>Thousands of microbial genomes shed light on interconnected biogeochemical processes in an aquifer system.</title>
        <authorList>
            <person name="Anantharaman K."/>
            <person name="Brown C.T."/>
            <person name="Hug L.A."/>
            <person name="Sharon I."/>
            <person name="Castelle C.J."/>
            <person name="Probst A.J."/>
            <person name="Thomas B.C."/>
            <person name="Singh A."/>
            <person name="Wilkins M.J."/>
            <person name="Karaoz U."/>
            <person name="Brodie E.L."/>
            <person name="Williams K.H."/>
            <person name="Hubbard S.S."/>
            <person name="Banfield J.F."/>
        </authorList>
    </citation>
    <scope>NUCLEOTIDE SEQUENCE [LARGE SCALE GENOMIC DNA]</scope>
</reference>
<evidence type="ECO:0000313" key="1">
    <source>
        <dbReference type="EMBL" id="OGF37911.1"/>
    </source>
</evidence>
<proteinExistence type="predicted"/>
<dbReference type="EMBL" id="MFGM01000012">
    <property type="protein sequence ID" value="OGF37911.1"/>
    <property type="molecule type" value="Genomic_DNA"/>
</dbReference>
<sequence length="206" mass="23918">MQGIVLVEGVPYPLRPRDIETRWPTELVEESFLFMRRETDKRLRNLVAYNLIKLCQNLDQWGPFSEDQIRQAMPMPFEIAQGVLPEFAGEALRIIEGEEIRRYFLFHKFVAKCFAIRPRQDSVRLGCRPFDEIKIGTIVQSPFTGRYGRVDFKRPARTRDWPDDPEDAFVGIAWDGGDGKRSDAPLCDLENIIIVYDDPEADREPV</sequence>
<dbReference type="AlphaFoldDB" id="A0A1F5TH99"/>
<organism evidence="1 2">
    <name type="scientific">Candidatus Falkowbacteria bacterium RIFOXYC2_FULL_48_21</name>
    <dbReference type="NCBI Taxonomy" id="1798005"/>
    <lineage>
        <taxon>Bacteria</taxon>
        <taxon>Candidatus Falkowiibacteriota</taxon>
    </lineage>
</organism>
<name>A0A1F5TH99_9BACT</name>
<evidence type="ECO:0000313" key="2">
    <source>
        <dbReference type="Proteomes" id="UP000178656"/>
    </source>
</evidence>